<organism evidence="2 3">
    <name type="scientific">Albula goreensis</name>
    <dbReference type="NCBI Taxonomy" id="1534307"/>
    <lineage>
        <taxon>Eukaryota</taxon>
        <taxon>Metazoa</taxon>
        <taxon>Chordata</taxon>
        <taxon>Craniata</taxon>
        <taxon>Vertebrata</taxon>
        <taxon>Euteleostomi</taxon>
        <taxon>Actinopterygii</taxon>
        <taxon>Neopterygii</taxon>
        <taxon>Teleostei</taxon>
        <taxon>Albuliformes</taxon>
        <taxon>Albulidae</taxon>
        <taxon>Albula</taxon>
    </lineage>
</organism>
<reference evidence="2" key="1">
    <citation type="submission" date="2021-01" db="EMBL/GenBank/DDBJ databases">
        <authorList>
            <person name="Zahm M."/>
            <person name="Roques C."/>
            <person name="Cabau C."/>
            <person name="Klopp C."/>
            <person name="Donnadieu C."/>
            <person name="Jouanno E."/>
            <person name="Lampietro C."/>
            <person name="Louis A."/>
            <person name="Herpin A."/>
            <person name="Echchiki A."/>
            <person name="Berthelot C."/>
            <person name="Parey E."/>
            <person name="Roest-Crollius H."/>
            <person name="Braasch I."/>
            <person name="Postlethwait J."/>
            <person name="Bobe J."/>
            <person name="Montfort J."/>
            <person name="Bouchez O."/>
            <person name="Begum T."/>
            <person name="Mejri S."/>
            <person name="Adams A."/>
            <person name="Chen W.-J."/>
            <person name="Guiguen Y."/>
        </authorList>
    </citation>
    <scope>NUCLEOTIDE SEQUENCE</scope>
    <source>
        <tissue evidence="2">Blood</tissue>
    </source>
</reference>
<feature type="region of interest" description="Disordered" evidence="1">
    <location>
        <begin position="1"/>
        <end position="22"/>
    </location>
</feature>
<dbReference type="AlphaFoldDB" id="A0A8T3DNF0"/>
<gene>
    <name evidence="2" type="ORF">AGOR_G00099490</name>
</gene>
<dbReference type="EMBL" id="JAERUA010000008">
    <property type="protein sequence ID" value="KAI1896887.1"/>
    <property type="molecule type" value="Genomic_DNA"/>
</dbReference>
<proteinExistence type="predicted"/>
<keyword evidence="3" id="KW-1185">Reference proteome</keyword>
<name>A0A8T3DNF0_9TELE</name>
<accession>A0A8T3DNF0</accession>
<comment type="caution">
    <text evidence="2">The sequence shown here is derived from an EMBL/GenBank/DDBJ whole genome shotgun (WGS) entry which is preliminary data.</text>
</comment>
<evidence type="ECO:0000313" key="2">
    <source>
        <dbReference type="EMBL" id="KAI1896887.1"/>
    </source>
</evidence>
<sequence>MRLRRNSAGMLPPAVDGPAHHHPERTMALQGCLDSGKGLQGIVRCGGSYIQAFKRTMTVSPTKLVDVLNNHLASFERRATGTLPLPL</sequence>
<dbReference type="Proteomes" id="UP000829720">
    <property type="component" value="Unassembled WGS sequence"/>
</dbReference>
<evidence type="ECO:0000313" key="3">
    <source>
        <dbReference type="Proteomes" id="UP000829720"/>
    </source>
</evidence>
<evidence type="ECO:0000256" key="1">
    <source>
        <dbReference type="SAM" id="MobiDB-lite"/>
    </source>
</evidence>
<protein>
    <submittedName>
        <fullName evidence="2">Uncharacterized protein</fullName>
    </submittedName>
</protein>